<feature type="region of interest" description="Disordered" evidence="1">
    <location>
        <begin position="66"/>
        <end position="109"/>
    </location>
</feature>
<comment type="caution">
    <text evidence="2">The sequence shown here is derived from an EMBL/GenBank/DDBJ whole genome shotgun (WGS) entry which is preliminary data.</text>
</comment>
<name>A0ABT2GZP5_9MICO</name>
<evidence type="ECO:0000313" key="3">
    <source>
        <dbReference type="Proteomes" id="UP001165586"/>
    </source>
</evidence>
<proteinExistence type="predicted"/>
<dbReference type="EMBL" id="JANLCJ010000002">
    <property type="protein sequence ID" value="MCS5733443.1"/>
    <property type="molecule type" value="Genomic_DNA"/>
</dbReference>
<gene>
    <name evidence="2" type="ORF">N1032_06795</name>
</gene>
<reference evidence="2" key="1">
    <citation type="submission" date="2022-08" db="EMBL/GenBank/DDBJ databases">
        <authorList>
            <person name="Deng Y."/>
            <person name="Han X.-F."/>
            <person name="Zhang Y.-Q."/>
        </authorList>
    </citation>
    <scope>NUCLEOTIDE SEQUENCE</scope>
    <source>
        <strain evidence="2">CPCC 203386</strain>
    </source>
</reference>
<sequence>MARGDHQHENDGERGHEGEHGGEHGHDGVTDAAVEAERWLVVNGRRWRRTDPSLPDDVVEALKSHLGRGRSAVGAAKRAAAAGPAAGDPGASGSRAADPGATDRGATDALAAARRRVGLAKRGLGERGPRWWERPEAERLAQAEAALAELQSLDD</sequence>
<organism evidence="2 3">
    <name type="scientific">Herbiconiux daphne</name>
    <dbReference type="NCBI Taxonomy" id="2970914"/>
    <lineage>
        <taxon>Bacteria</taxon>
        <taxon>Bacillati</taxon>
        <taxon>Actinomycetota</taxon>
        <taxon>Actinomycetes</taxon>
        <taxon>Micrococcales</taxon>
        <taxon>Microbacteriaceae</taxon>
        <taxon>Herbiconiux</taxon>
    </lineage>
</organism>
<accession>A0ABT2GZP5</accession>
<dbReference type="RefSeq" id="WP_259538264.1">
    <property type="nucleotide sequence ID" value="NZ_JANLCJ010000002.1"/>
</dbReference>
<evidence type="ECO:0000256" key="1">
    <source>
        <dbReference type="SAM" id="MobiDB-lite"/>
    </source>
</evidence>
<feature type="compositionally biased region" description="Basic and acidic residues" evidence="1">
    <location>
        <begin position="1"/>
        <end position="29"/>
    </location>
</feature>
<dbReference type="Proteomes" id="UP001165586">
    <property type="component" value="Unassembled WGS sequence"/>
</dbReference>
<feature type="region of interest" description="Disordered" evidence="1">
    <location>
        <begin position="1"/>
        <end position="35"/>
    </location>
</feature>
<keyword evidence="3" id="KW-1185">Reference proteome</keyword>
<protein>
    <submittedName>
        <fullName evidence="2">2-polyprenylphenol hydroxylase</fullName>
    </submittedName>
</protein>
<feature type="compositionally biased region" description="Low complexity" evidence="1">
    <location>
        <begin position="69"/>
        <end position="97"/>
    </location>
</feature>
<evidence type="ECO:0000313" key="2">
    <source>
        <dbReference type="EMBL" id="MCS5733443.1"/>
    </source>
</evidence>